<dbReference type="EMBL" id="CACVKT020002588">
    <property type="protein sequence ID" value="CAC5378766.1"/>
    <property type="molecule type" value="Genomic_DNA"/>
</dbReference>
<dbReference type="AlphaFoldDB" id="A0A6J8B5A8"/>
<gene>
    <name evidence="1" type="ORF">MCOR_14907</name>
</gene>
<keyword evidence="2" id="KW-1185">Reference proteome</keyword>
<evidence type="ECO:0000313" key="2">
    <source>
        <dbReference type="Proteomes" id="UP000507470"/>
    </source>
</evidence>
<proteinExistence type="predicted"/>
<name>A0A6J8B5A8_MYTCO</name>
<protein>
    <submittedName>
        <fullName evidence="1">Uncharacterized protein</fullName>
    </submittedName>
</protein>
<sequence>MKKTQLHWMLLYSVKRFNTQSENCALRSTSYDRKTSPSNCQSSVESRITKTEQDIYDTKDDVAKIFKLFLDNQLESLFEGPYCQEEAQTWLVMSVFVVTKRALYTELLIQQLLPEFPGHHLQKQSERNEHLNTQGLEDVDRSLVHNPHTGRPPTIETKDEQTEFNRQFWYS</sequence>
<accession>A0A6J8B5A8</accession>
<reference evidence="1 2" key="1">
    <citation type="submission" date="2020-06" db="EMBL/GenBank/DDBJ databases">
        <authorList>
            <person name="Li R."/>
            <person name="Bekaert M."/>
        </authorList>
    </citation>
    <scope>NUCLEOTIDE SEQUENCE [LARGE SCALE GENOMIC DNA]</scope>
    <source>
        <strain evidence="2">wild</strain>
    </source>
</reference>
<organism evidence="1 2">
    <name type="scientific">Mytilus coruscus</name>
    <name type="common">Sea mussel</name>
    <dbReference type="NCBI Taxonomy" id="42192"/>
    <lineage>
        <taxon>Eukaryota</taxon>
        <taxon>Metazoa</taxon>
        <taxon>Spiralia</taxon>
        <taxon>Lophotrochozoa</taxon>
        <taxon>Mollusca</taxon>
        <taxon>Bivalvia</taxon>
        <taxon>Autobranchia</taxon>
        <taxon>Pteriomorphia</taxon>
        <taxon>Mytilida</taxon>
        <taxon>Mytiloidea</taxon>
        <taxon>Mytilidae</taxon>
        <taxon>Mytilinae</taxon>
        <taxon>Mytilus</taxon>
    </lineage>
</organism>
<evidence type="ECO:0000313" key="1">
    <source>
        <dbReference type="EMBL" id="CAC5378766.1"/>
    </source>
</evidence>
<dbReference type="Proteomes" id="UP000507470">
    <property type="component" value="Unassembled WGS sequence"/>
</dbReference>